<dbReference type="EMBL" id="JADBEM010000001">
    <property type="protein sequence ID" value="MBE1607692.1"/>
    <property type="molecule type" value="Genomic_DNA"/>
</dbReference>
<keyword evidence="2" id="KW-1133">Transmembrane helix</keyword>
<sequence length="137" mass="14841">MVDQPGDDAVRERADVSPAPVEAGGGTPGDRRAFWKRWSRNRGRPLPPIRPWPRRQWPLLVVLACVVGSLVVVVVVDFRPGTALFAASVLLAAAFRLVLTTRRAGLLVLRSRMVDVTTLAIMGGATLLLALAVPDIR</sequence>
<evidence type="ECO:0000313" key="3">
    <source>
        <dbReference type="EMBL" id="MBE1607692.1"/>
    </source>
</evidence>
<feature type="transmembrane region" description="Helical" evidence="2">
    <location>
        <begin position="82"/>
        <end position="101"/>
    </location>
</feature>
<evidence type="ECO:0008006" key="5">
    <source>
        <dbReference type="Google" id="ProtNLM"/>
    </source>
</evidence>
<feature type="transmembrane region" description="Helical" evidence="2">
    <location>
        <begin position="57"/>
        <end position="76"/>
    </location>
</feature>
<evidence type="ECO:0000313" key="4">
    <source>
        <dbReference type="Proteomes" id="UP000638648"/>
    </source>
</evidence>
<comment type="caution">
    <text evidence="3">The sequence shown here is derived from an EMBL/GenBank/DDBJ whole genome shotgun (WGS) entry which is preliminary data.</text>
</comment>
<dbReference type="InterPro" id="IPR021385">
    <property type="entry name" value="DUF3017"/>
</dbReference>
<evidence type="ECO:0000256" key="1">
    <source>
        <dbReference type="SAM" id="MobiDB-lite"/>
    </source>
</evidence>
<dbReference type="Pfam" id="PF11222">
    <property type="entry name" value="DUF3017"/>
    <property type="match status" value="1"/>
</dbReference>
<name>A0A927N2F2_9ACTN</name>
<gene>
    <name evidence="3" type="ORF">HEB94_004540</name>
</gene>
<accession>A0A927N2F2</accession>
<feature type="transmembrane region" description="Helical" evidence="2">
    <location>
        <begin position="113"/>
        <end position="133"/>
    </location>
</feature>
<keyword evidence="2" id="KW-0472">Membrane</keyword>
<proteinExistence type="predicted"/>
<keyword evidence="4" id="KW-1185">Reference proteome</keyword>
<keyword evidence="2" id="KW-0812">Transmembrane</keyword>
<protein>
    <recommendedName>
        <fullName evidence="5">DUF3017 domain-containing protein</fullName>
    </recommendedName>
</protein>
<dbReference type="Proteomes" id="UP000638648">
    <property type="component" value="Unassembled WGS sequence"/>
</dbReference>
<feature type="region of interest" description="Disordered" evidence="1">
    <location>
        <begin position="1"/>
        <end position="36"/>
    </location>
</feature>
<reference evidence="3" key="1">
    <citation type="submission" date="2020-10" db="EMBL/GenBank/DDBJ databases">
        <title>Sequencing the genomes of 1000 actinobacteria strains.</title>
        <authorList>
            <person name="Klenk H.-P."/>
        </authorList>
    </citation>
    <scope>NUCLEOTIDE SEQUENCE</scope>
    <source>
        <strain evidence="3">DSM 45354</strain>
    </source>
</reference>
<organism evidence="3 4">
    <name type="scientific">Actinopolymorpha pittospori</name>
    <dbReference type="NCBI Taxonomy" id="648752"/>
    <lineage>
        <taxon>Bacteria</taxon>
        <taxon>Bacillati</taxon>
        <taxon>Actinomycetota</taxon>
        <taxon>Actinomycetes</taxon>
        <taxon>Propionibacteriales</taxon>
        <taxon>Actinopolymorphaceae</taxon>
        <taxon>Actinopolymorpha</taxon>
    </lineage>
</organism>
<dbReference type="AlphaFoldDB" id="A0A927N2F2"/>
<dbReference type="RefSeq" id="WP_192751600.1">
    <property type="nucleotide sequence ID" value="NZ_BAABJL010000207.1"/>
</dbReference>
<evidence type="ECO:0000256" key="2">
    <source>
        <dbReference type="SAM" id="Phobius"/>
    </source>
</evidence>